<dbReference type="AlphaFoldDB" id="A0A834TNJ1"/>
<evidence type="ECO:0000313" key="1">
    <source>
        <dbReference type="EMBL" id="KAF7823825.1"/>
    </source>
</evidence>
<dbReference type="EMBL" id="JAAIUW010000007">
    <property type="protein sequence ID" value="KAF7823825.1"/>
    <property type="molecule type" value="Genomic_DNA"/>
</dbReference>
<sequence>MKGKEILNLGMTRRIGNGRDSLVFGDNWIPNFPPVVLKSLVVKVILGLPRGREDSEDSWYWCHAADGGYSVKSGYREGRRNTIAEIQNISNEIQHPEIWRAIWKAPLPVGVWISTRGALCVALKLNLWLMPLLVALISPFFWKKSALPFIWNRRNEACLDLNPPPLDLILKQGWDFLNECKELSPSRCSGARARSVLVKWAAPPFPLYKVNSDASFIRGVKAVRAVWCETGVVVFWRRQLGDSGGLVGGL</sequence>
<accession>A0A834TNJ1</accession>
<organism evidence="1 2">
    <name type="scientific">Senna tora</name>
    <dbReference type="NCBI Taxonomy" id="362788"/>
    <lineage>
        <taxon>Eukaryota</taxon>
        <taxon>Viridiplantae</taxon>
        <taxon>Streptophyta</taxon>
        <taxon>Embryophyta</taxon>
        <taxon>Tracheophyta</taxon>
        <taxon>Spermatophyta</taxon>
        <taxon>Magnoliopsida</taxon>
        <taxon>eudicotyledons</taxon>
        <taxon>Gunneridae</taxon>
        <taxon>Pentapetalae</taxon>
        <taxon>rosids</taxon>
        <taxon>fabids</taxon>
        <taxon>Fabales</taxon>
        <taxon>Fabaceae</taxon>
        <taxon>Caesalpinioideae</taxon>
        <taxon>Cassia clade</taxon>
        <taxon>Senna</taxon>
    </lineage>
</organism>
<reference evidence="1" key="1">
    <citation type="submission" date="2020-09" db="EMBL/GenBank/DDBJ databases">
        <title>Genome-Enabled Discovery of Anthraquinone Biosynthesis in Senna tora.</title>
        <authorList>
            <person name="Kang S.-H."/>
            <person name="Pandey R.P."/>
            <person name="Lee C.-M."/>
            <person name="Sim J.-S."/>
            <person name="Jeong J.-T."/>
            <person name="Choi B.-S."/>
            <person name="Jung M."/>
            <person name="Ginzburg D."/>
            <person name="Zhao K."/>
            <person name="Won S.Y."/>
            <person name="Oh T.-J."/>
            <person name="Yu Y."/>
            <person name="Kim N.-H."/>
            <person name="Lee O.R."/>
            <person name="Lee T.-H."/>
            <person name="Bashyal P."/>
            <person name="Kim T.-S."/>
            <person name="Lee W.-H."/>
            <person name="Kawkins C."/>
            <person name="Kim C.-K."/>
            <person name="Kim J.S."/>
            <person name="Ahn B.O."/>
            <person name="Rhee S.Y."/>
            <person name="Sohng J.K."/>
        </authorList>
    </citation>
    <scope>NUCLEOTIDE SEQUENCE</scope>
    <source>
        <tissue evidence="1">Leaf</tissue>
    </source>
</reference>
<keyword evidence="2" id="KW-1185">Reference proteome</keyword>
<gene>
    <name evidence="1" type="ORF">G2W53_021969</name>
</gene>
<dbReference type="Proteomes" id="UP000634136">
    <property type="component" value="Unassembled WGS sequence"/>
</dbReference>
<protein>
    <submittedName>
        <fullName evidence="1">Uncharacterized protein</fullName>
    </submittedName>
</protein>
<proteinExistence type="predicted"/>
<comment type="caution">
    <text evidence="1">The sequence shown here is derived from an EMBL/GenBank/DDBJ whole genome shotgun (WGS) entry which is preliminary data.</text>
</comment>
<evidence type="ECO:0000313" key="2">
    <source>
        <dbReference type="Proteomes" id="UP000634136"/>
    </source>
</evidence>
<name>A0A834TNJ1_9FABA</name>